<evidence type="ECO:0000313" key="7">
    <source>
        <dbReference type="Proteomes" id="UP000182589"/>
    </source>
</evidence>
<dbReference type="CDD" id="cd03230">
    <property type="entry name" value="ABC_DR_subfamily_A"/>
    <property type="match status" value="1"/>
</dbReference>
<protein>
    <submittedName>
        <fullName evidence="5">ABC transporter ATP-binding protein</fullName>
    </submittedName>
    <submittedName>
        <fullName evidence="6">ABC-2 type transport system ATP-binding protein</fullName>
    </submittedName>
</protein>
<keyword evidence="2" id="KW-0547">Nucleotide-binding</keyword>
<dbReference type="RefSeq" id="WP_074693277.1">
    <property type="nucleotide sequence ID" value="NZ_BSRA01000015.1"/>
</dbReference>
<reference evidence="6" key="2">
    <citation type="submission" date="2016-10" db="EMBL/GenBank/DDBJ databases">
        <authorList>
            <person name="de Groot N.N."/>
        </authorList>
    </citation>
    <scope>NUCLEOTIDE SEQUENCE [LARGE SCALE GENOMIC DNA]</scope>
    <source>
        <strain evidence="6">DSM 12489</strain>
    </source>
</reference>
<dbReference type="SMART" id="SM00382">
    <property type="entry name" value="AAA"/>
    <property type="match status" value="1"/>
</dbReference>
<dbReference type="PANTHER" id="PTHR42711:SF17">
    <property type="entry name" value="ABC TRANSPORTER ATP-BINDING PROTEIN"/>
    <property type="match status" value="1"/>
</dbReference>
<evidence type="ECO:0000259" key="4">
    <source>
        <dbReference type="PROSITE" id="PS50893"/>
    </source>
</evidence>
<reference evidence="7" key="1">
    <citation type="submission" date="2016-10" db="EMBL/GenBank/DDBJ databases">
        <authorList>
            <person name="Varghese N."/>
        </authorList>
    </citation>
    <scope>NUCLEOTIDE SEQUENCE [LARGE SCALE GENOMIC DNA]</scope>
    <source>
        <strain evidence="7">DSM 12489</strain>
    </source>
</reference>
<dbReference type="Proteomes" id="UP001157137">
    <property type="component" value="Unassembled WGS sequence"/>
</dbReference>
<dbReference type="InterPro" id="IPR050763">
    <property type="entry name" value="ABC_transporter_ATP-binding"/>
</dbReference>
<dbReference type="InterPro" id="IPR027417">
    <property type="entry name" value="P-loop_NTPase"/>
</dbReference>
<dbReference type="PANTHER" id="PTHR42711">
    <property type="entry name" value="ABC TRANSPORTER ATP-BINDING PROTEIN"/>
    <property type="match status" value="1"/>
</dbReference>
<dbReference type="EMBL" id="FNOJ01000010">
    <property type="protein sequence ID" value="SDW66215.1"/>
    <property type="molecule type" value="Genomic_DNA"/>
</dbReference>
<evidence type="ECO:0000256" key="1">
    <source>
        <dbReference type="ARBA" id="ARBA00022448"/>
    </source>
</evidence>
<accession>A0A1H2VCZ9</accession>
<dbReference type="InterPro" id="IPR003439">
    <property type="entry name" value="ABC_transporter-like_ATP-bd"/>
</dbReference>
<feature type="domain" description="ABC transporter" evidence="4">
    <location>
        <begin position="5"/>
        <end position="229"/>
    </location>
</feature>
<dbReference type="InterPro" id="IPR017871">
    <property type="entry name" value="ABC_transporter-like_CS"/>
</dbReference>
<dbReference type="PROSITE" id="PS50893">
    <property type="entry name" value="ABC_TRANSPORTER_2"/>
    <property type="match status" value="1"/>
</dbReference>
<dbReference type="STRING" id="89784.SAMN04489725_110101"/>
<dbReference type="Proteomes" id="UP000182589">
    <property type="component" value="Unassembled WGS sequence"/>
</dbReference>
<keyword evidence="1" id="KW-0813">Transport</keyword>
<reference evidence="5" key="3">
    <citation type="submission" date="2023-02" db="EMBL/GenBank/DDBJ databases">
        <title>Proposal of a novel subspecies: Alicyclobacillus hesperidum subspecies aegle.</title>
        <authorList>
            <person name="Goto K."/>
            <person name="Fujii T."/>
            <person name="Yasui K."/>
            <person name="Mochida K."/>
            <person name="Kato-Tanaka Y."/>
            <person name="Morohoshi S."/>
            <person name="An S.Y."/>
            <person name="Kasai H."/>
            <person name="Yokota A."/>
        </authorList>
    </citation>
    <scope>NUCLEOTIDE SEQUENCE</scope>
    <source>
        <strain evidence="5">DSM 12766</strain>
    </source>
</reference>
<gene>
    <name evidence="5" type="ORF">Heshes_23290</name>
    <name evidence="6" type="ORF">SAMN04489725_110101</name>
</gene>
<evidence type="ECO:0000256" key="3">
    <source>
        <dbReference type="ARBA" id="ARBA00022840"/>
    </source>
</evidence>
<organism evidence="6 7">
    <name type="scientific">Alicyclobacillus hesperidum</name>
    <dbReference type="NCBI Taxonomy" id="89784"/>
    <lineage>
        <taxon>Bacteria</taxon>
        <taxon>Bacillati</taxon>
        <taxon>Bacillota</taxon>
        <taxon>Bacilli</taxon>
        <taxon>Bacillales</taxon>
        <taxon>Alicyclobacillaceae</taxon>
        <taxon>Alicyclobacillus</taxon>
    </lineage>
</organism>
<dbReference type="SUPFAM" id="SSF52540">
    <property type="entry name" value="P-loop containing nucleoside triphosphate hydrolases"/>
    <property type="match status" value="1"/>
</dbReference>
<proteinExistence type="predicted"/>
<dbReference type="AlphaFoldDB" id="A0A1H2VCZ9"/>
<sequence>MATAISFEHVIKRYHDIYAVNDVSCEIEAGSIVALLGPNGAGKTTAISMMLGLTKPTSGQVRAFGEDPMRRVARRHYGVMLQQVGLPQKVRVGELIDWFRSFYDEPIAKDTLLDMADLRDLARKEAVKLSGGQQRRLQFAMAMAGNPRILFLDEPTTGMDIASRRGFWDYLRNFAKERDRTIILTTHHLDEAETIADRVLVMQKGRVIADGSVDALKRQAGNRYVSFWAGGSVSEDTIAALPNVNEVRWSGRHVRITTDSPDEVLRAVIRADLDVSGFEVSQGQLEDAFVSLTAKDGGEDETITDRRRGR</sequence>
<evidence type="ECO:0000313" key="5">
    <source>
        <dbReference type="EMBL" id="GLV14645.1"/>
    </source>
</evidence>
<dbReference type="Gene3D" id="3.40.50.300">
    <property type="entry name" value="P-loop containing nucleotide triphosphate hydrolases"/>
    <property type="match status" value="1"/>
</dbReference>
<evidence type="ECO:0000256" key="2">
    <source>
        <dbReference type="ARBA" id="ARBA00022741"/>
    </source>
</evidence>
<name>A0A1H2VCZ9_9BACL</name>
<dbReference type="PROSITE" id="PS00211">
    <property type="entry name" value="ABC_TRANSPORTER_1"/>
    <property type="match status" value="1"/>
</dbReference>
<dbReference type="GO" id="GO:0016887">
    <property type="term" value="F:ATP hydrolysis activity"/>
    <property type="evidence" value="ECO:0007669"/>
    <property type="project" value="InterPro"/>
</dbReference>
<dbReference type="GO" id="GO:0005524">
    <property type="term" value="F:ATP binding"/>
    <property type="evidence" value="ECO:0007669"/>
    <property type="project" value="UniProtKB-KW"/>
</dbReference>
<evidence type="ECO:0000313" key="6">
    <source>
        <dbReference type="EMBL" id="SDW66215.1"/>
    </source>
</evidence>
<dbReference type="InterPro" id="IPR003593">
    <property type="entry name" value="AAA+_ATPase"/>
</dbReference>
<dbReference type="Pfam" id="PF00005">
    <property type="entry name" value="ABC_tran"/>
    <property type="match status" value="1"/>
</dbReference>
<keyword evidence="7" id="KW-1185">Reference proteome</keyword>
<keyword evidence="3 6" id="KW-0067">ATP-binding</keyword>
<dbReference type="EMBL" id="BSRA01000015">
    <property type="protein sequence ID" value="GLV14645.1"/>
    <property type="molecule type" value="Genomic_DNA"/>
</dbReference>